<feature type="region of interest" description="Disordered" evidence="1">
    <location>
        <begin position="1"/>
        <end position="82"/>
    </location>
</feature>
<evidence type="ECO:0000256" key="1">
    <source>
        <dbReference type="SAM" id="MobiDB-lite"/>
    </source>
</evidence>
<dbReference type="EMBL" id="JAJA02000001">
    <property type="protein sequence ID" value="KWS04564.1"/>
    <property type="molecule type" value="Genomic_DNA"/>
</dbReference>
<feature type="compositionally biased region" description="Low complexity" evidence="1">
    <location>
        <begin position="1"/>
        <end position="16"/>
    </location>
</feature>
<comment type="caution">
    <text evidence="2">The sequence shown here is derived from an EMBL/GenBank/DDBJ whole genome shotgun (WGS) entry which is preliminary data.</text>
</comment>
<dbReference type="AlphaFoldDB" id="A0A108U8M3"/>
<accession>A0A108U8M3</accession>
<evidence type="ECO:0000313" key="2">
    <source>
        <dbReference type="EMBL" id="KWS04564.1"/>
    </source>
</evidence>
<sequence length="82" mass="8474">MFNKAAPAGTSAPSSACGDRRKCRAERAGVRAREDRSTTAVATAHKPCSTASDSPLMTGVRACEPSPRPSPAGGRGSTNHYE</sequence>
<dbReference type="Proteomes" id="UP000023435">
    <property type="component" value="Unassembled WGS sequence"/>
</dbReference>
<feature type="compositionally biased region" description="Basic and acidic residues" evidence="1">
    <location>
        <begin position="25"/>
        <end position="37"/>
    </location>
</feature>
<keyword evidence="3" id="KW-1185">Reference proteome</keyword>
<proteinExistence type="predicted"/>
<name>A0A108U8M3_9GAMM</name>
<organism evidence="2 3">
    <name type="scientific">Lysobacter capsici AZ78</name>
    <dbReference type="NCBI Taxonomy" id="1444315"/>
    <lineage>
        <taxon>Bacteria</taxon>
        <taxon>Pseudomonadati</taxon>
        <taxon>Pseudomonadota</taxon>
        <taxon>Gammaproteobacteria</taxon>
        <taxon>Lysobacterales</taxon>
        <taxon>Lysobacteraceae</taxon>
        <taxon>Lysobacter</taxon>
    </lineage>
</organism>
<evidence type="ECO:0000313" key="3">
    <source>
        <dbReference type="Proteomes" id="UP000023435"/>
    </source>
</evidence>
<protein>
    <submittedName>
        <fullName evidence="2">Uncharacterized protein</fullName>
    </submittedName>
</protein>
<reference evidence="2 3" key="1">
    <citation type="journal article" date="2014" name="Genome Announc.">
        <title>Draft Genome Sequence of Lysobacter capsici AZ78, a Bacterium Antagonistic to Plant-Pathogenic Oomycetes.</title>
        <authorList>
            <person name="Puopolo G."/>
            <person name="Sonego P."/>
            <person name="Engelen K."/>
            <person name="Pertot I."/>
        </authorList>
    </citation>
    <scope>NUCLEOTIDE SEQUENCE [LARGE SCALE GENOMIC DNA]</scope>
    <source>
        <strain evidence="2 3">AZ78</strain>
    </source>
</reference>
<gene>
    <name evidence="2" type="ORF">AZ78_2114</name>
</gene>